<dbReference type="EMBL" id="LS483447">
    <property type="protein sequence ID" value="SQH72507.1"/>
    <property type="molecule type" value="Genomic_DNA"/>
</dbReference>
<feature type="signal peptide" evidence="1">
    <location>
        <begin position="1"/>
        <end position="24"/>
    </location>
</feature>
<proteinExistence type="predicted"/>
<evidence type="ECO:0000259" key="3">
    <source>
        <dbReference type="Pfam" id="PF18998"/>
    </source>
</evidence>
<evidence type="ECO:0000313" key="5">
    <source>
        <dbReference type="Proteomes" id="UP000249300"/>
    </source>
</evidence>
<organism evidence="4 5">
    <name type="scientific">Porphyromonas crevioricanis</name>
    <dbReference type="NCBI Taxonomy" id="393921"/>
    <lineage>
        <taxon>Bacteria</taxon>
        <taxon>Pseudomonadati</taxon>
        <taxon>Bacteroidota</taxon>
        <taxon>Bacteroidia</taxon>
        <taxon>Bacteroidales</taxon>
        <taxon>Porphyromonadaceae</taxon>
        <taxon>Porphyromonas</taxon>
    </lineage>
</organism>
<protein>
    <submittedName>
        <fullName evidence="4">Por secretion system C-terminal sorting domain</fullName>
    </submittedName>
</protein>
<name>A0A2X4PXC3_9PORP</name>
<sequence>MRKLLLGRLLLSCAVLFSAVNFSAFGLENSSQTTAAPVVMMEESGQTVILFLPGPFDIPNARFYWDDGNVGQGPKEFEVGEKAKYLIHLKPGYELEWLKLGEVALKLSKVGDFVYRTEHTVSLADKGQSLTAGIKKTADAESIFIVEETQSVEDESDSQFGDDIEANLTGTKRTPGYRYVKLGDKLEVTFNKAYPFPHGWSVVVKAGDVQINPDAEKRFRFAVSENMIKEEKLVVRTTFTYDPNAEPPQKHLLTIQSGVKNGRLSVKDVDNRTIKNGATLTEGTDLFLLAKPNQGYTLDYVKVNDVALEMTPAGDGFEGSFSISEPTTITYAFKQKTEQPQEKVTVTYAAPQNGQFSVKNGSDAVVTGSTVDKGSTLSLTAVADEGYELDKVMAGEISVAMTAGADRTYTGTYQADANVTFVVTFKEKVIETVTINYAAPDHGAFTVKNGEADVANGSTVEKGSTLSLTAVANEGYKLDKVMVGQTEVTMTLGSDRTYTGTYKADADVTFVATFKAHSSQMFTVTIKESDNGVITLKKKGGEDIASGAQVEEGIVVSVVSTPNEGYILKELKANEEDILASKEFVVSANTEVSAVFSRGYKITLKECENGKVVILNKGIDPNAVPKQTILFVRAIPDAGYRLKTLHIGQLSSAKEIYSFYVSKSLEIYAEFEQGEPAAPEDGFLLEPEIEGQGAIAIEVDGEEYNRFPVLDLDEDKSCAIRVTPAAGWKLAELTANGVDVLEVKTFKVKLGENKIFAKFIPGEGTKYTVTIAPTENGTIALKDRTGKDIASGSQVFAGTELVVVDTPADKYKLDKLMVGEEDITRTKKFVVNADVTVRAVFVNDGASETVAAFGLRVYPNPASDYVLVQGEALANVQLISLDGRVVFATLADAEGFVRIDLASIANGTYVLVVNDKATKLVVK</sequence>
<feature type="domain" description="Bacterial repeat" evidence="3">
    <location>
        <begin position="523"/>
        <end position="598"/>
    </location>
</feature>
<feature type="domain" description="Bacterial repeat" evidence="3">
    <location>
        <begin position="767"/>
        <end position="843"/>
    </location>
</feature>
<feature type="domain" description="Bacterial repeat" evidence="3">
    <location>
        <begin position="448"/>
        <end position="516"/>
    </location>
</feature>
<evidence type="ECO:0000256" key="1">
    <source>
        <dbReference type="SAM" id="SignalP"/>
    </source>
</evidence>
<feature type="domain" description="Secretion system C-terminal sorting" evidence="2">
    <location>
        <begin position="857"/>
        <end position="921"/>
    </location>
</feature>
<dbReference type="NCBIfam" id="TIGR04183">
    <property type="entry name" value="Por_Secre_tail"/>
    <property type="match status" value="1"/>
</dbReference>
<feature type="chain" id="PRO_5015931219" evidence="1">
    <location>
        <begin position="25"/>
        <end position="923"/>
    </location>
</feature>
<dbReference type="Pfam" id="PF18962">
    <property type="entry name" value="Por_Secre_tail"/>
    <property type="match status" value="1"/>
</dbReference>
<dbReference type="RefSeq" id="WP_023941385.1">
    <property type="nucleotide sequence ID" value="NZ_LS483447.1"/>
</dbReference>
<gene>
    <name evidence="4" type="ORF">NCTC12858_00330</name>
</gene>
<keyword evidence="1" id="KW-0732">Signal</keyword>
<dbReference type="Proteomes" id="UP000249300">
    <property type="component" value="Chromosome 1"/>
</dbReference>
<accession>A0A2X4PXC3</accession>
<dbReference type="Pfam" id="PF18998">
    <property type="entry name" value="Flg_new_2"/>
    <property type="match status" value="4"/>
</dbReference>
<dbReference type="InterPro" id="IPR044060">
    <property type="entry name" value="Bacterial_rp_domain"/>
</dbReference>
<feature type="domain" description="Bacterial repeat" evidence="3">
    <location>
        <begin position="357"/>
        <end position="426"/>
    </location>
</feature>
<reference evidence="4 5" key="1">
    <citation type="submission" date="2018-06" db="EMBL/GenBank/DDBJ databases">
        <authorList>
            <consortium name="Pathogen Informatics"/>
            <person name="Doyle S."/>
        </authorList>
    </citation>
    <scope>NUCLEOTIDE SEQUENCE [LARGE SCALE GENOMIC DNA]</scope>
    <source>
        <strain evidence="4 5">NCTC12858</strain>
    </source>
</reference>
<evidence type="ECO:0000313" key="4">
    <source>
        <dbReference type="EMBL" id="SQH72507.1"/>
    </source>
</evidence>
<evidence type="ECO:0000259" key="2">
    <source>
        <dbReference type="Pfam" id="PF18962"/>
    </source>
</evidence>
<dbReference type="InterPro" id="IPR026444">
    <property type="entry name" value="Secre_tail"/>
</dbReference>
<dbReference type="AlphaFoldDB" id="A0A2X4PXC3"/>
<dbReference type="KEGG" id="pcre:NCTC12858_00330"/>
<keyword evidence="5" id="KW-1185">Reference proteome</keyword>